<dbReference type="AlphaFoldDB" id="A0A6I5A5K2"/>
<evidence type="ECO:0000256" key="1">
    <source>
        <dbReference type="ARBA" id="ARBA00001947"/>
    </source>
</evidence>
<sequence length="503" mass="57116">MKKLSIGIMFLGLLLAPFMGSKASANIVQTNDTYTYDMMEKDLDSLDEQFKDLIEVYNIGDTPYGRDLYLVKVGYGDANVIYNGSHHAREWLTTTLNMKMMERYAQAYNSNSSLGGYNVKDLLHNTTMWFVPMVNPDGVTLQQFGLDAFPKSVHNELISMNNGSSNFDRWKANAQGIDLNRQYPAGWDSVIAVNPTPSWKNYKGDHPFQAPEAKVMRDITYILDPDITLAYHTAGQILYWNFNVEQSNLARDRRIASKFSTASGYRMVDTHSGAGYTDWINQDFDQPGLTPELAVYQGETNVDPSKFQEAWVRNKHAGLAMADEGVKIHTKKEKNTEQKTVYVDQKAKTNILPSNQAAPYEQVQNVRENYHLTLPESVELYSWYQNCQACTLQDQQAADIFDELVHFTEKDSKKNIIQDKTWTITLNTEMDASSATKENVYVMNQEGSKITNPSIKVDGKRVMITSPKSNYQSGKSYTLYVKELVSTQGKKMENPVEMTFTVE</sequence>
<evidence type="ECO:0000256" key="6">
    <source>
        <dbReference type="ARBA" id="ARBA00022833"/>
    </source>
</evidence>
<evidence type="ECO:0000256" key="4">
    <source>
        <dbReference type="ARBA" id="ARBA00022729"/>
    </source>
</evidence>
<organism evidence="11 12">
    <name type="scientific">Pontibacillus yanchengensis</name>
    <dbReference type="NCBI Taxonomy" id="462910"/>
    <lineage>
        <taxon>Bacteria</taxon>
        <taxon>Bacillati</taxon>
        <taxon>Bacillota</taxon>
        <taxon>Bacilli</taxon>
        <taxon>Bacillales</taxon>
        <taxon>Bacillaceae</taxon>
        <taxon>Pontibacillus</taxon>
    </lineage>
</organism>
<dbReference type="GO" id="GO:0005615">
    <property type="term" value="C:extracellular space"/>
    <property type="evidence" value="ECO:0007669"/>
    <property type="project" value="TreeGrafter"/>
</dbReference>
<name>A0A6I5A5K2_9BACI</name>
<dbReference type="InterPro" id="IPR014755">
    <property type="entry name" value="Cu-Rt/internalin_Ig-like"/>
</dbReference>
<feature type="domain" description="Peptidase M14" evidence="10">
    <location>
        <begin position="32"/>
        <end position="325"/>
    </location>
</feature>
<evidence type="ECO:0000313" key="12">
    <source>
        <dbReference type="Proteomes" id="UP000468638"/>
    </source>
</evidence>
<dbReference type="SUPFAM" id="SSF53187">
    <property type="entry name" value="Zn-dependent exopeptidases"/>
    <property type="match status" value="1"/>
</dbReference>
<dbReference type="InterPro" id="IPR032812">
    <property type="entry name" value="SbsA_Ig"/>
</dbReference>
<feature type="chain" id="PRO_5026269902" description="Peptidase M14 domain-containing protein" evidence="9">
    <location>
        <begin position="26"/>
        <end position="503"/>
    </location>
</feature>
<comment type="cofactor">
    <cofactor evidence="1">
        <name>Zn(2+)</name>
        <dbReference type="ChEBI" id="CHEBI:29105"/>
    </cofactor>
</comment>
<feature type="active site" description="Proton donor/acceptor" evidence="8">
    <location>
        <position position="292"/>
    </location>
</feature>
<dbReference type="InterPro" id="IPR000834">
    <property type="entry name" value="Peptidase_M14"/>
</dbReference>
<dbReference type="Proteomes" id="UP000468638">
    <property type="component" value="Unassembled WGS sequence"/>
</dbReference>
<dbReference type="GO" id="GO:0004181">
    <property type="term" value="F:metallocarboxypeptidase activity"/>
    <property type="evidence" value="ECO:0007669"/>
    <property type="project" value="InterPro"/>
</dbReference>
<evidence type="ECO:0000256" key="7">
    <source>
        <dbReference type="ARBA" id="ARBA00023049"/>
    </source>
</evidence>
<accession>A0A6I5A5K2</accession>
<proteinExistence type="inferred from homology"/>
<dbReference type="PROSITE" id="PS52035">
    <property type="entry name" value="PEPTIDASE_M14"/>
    <property type="match status" value="1"/>
</dbReference>
<dbReference type="GO" id="GO:0008270">
    <property type="term" value="F:zinc ion binding"/>
    <property type="evidence" value="ECO:0007669"/>
    <property type="project" value="InterPro"/>
</dbReference>
<dbReference type="OrthoDB" id="9802862at2"/>
<keyword evidence="7" id="KW-0482">Metalloprotease</keyword>
<keyword evidence="3" id="KW-0645">Protease</keyword>
<dbReference type="GO" id="GO:0006508">
    <property type="term" value="P:proteolysis"/>
    <property type="evidence" value="ECO:0007669"/>
    <property type="project" value="UniProtKB-KW"/>
</dbReference>
<comment type="caution">
    <text evidence="11">The sequence shown here is derived from an EMBL/GenBank/DDBJ whole genome shotgun (WGS) entry which is preliminary data.</text>
</comment>
<dbReference type="SMART" id="SM00631">
    <property type="entry name" value="Zn_pept"/>
    <property type="match status" value="1"/>
</dbReference>
<dbReference type="Gene3D" id="3.40.630.10">
    <property type="entry name" value="Zn peptidases"/>
    <property type="match status" value="1"/>
</dbReference>
<evidence type="ECO:0000259" key="10">
    <source>
        <dbReference type="PROSITE" id="PS52035"/>
    </source>
</evidence>
<protein>
    <recommendedName>
        <fullName evidence="10">Peptidase M14 domain-containing protein</fullName>
    </recommendedName>
</protein>
<evidence type="ECO:0000313" key="11">
    <source>
        <dbReference type="EMBL" id="MYL35624.1"/>
    </source>
</evidence>
<evidence type="ECO:0000256" key="2">
    <source>
        <dbReference type="ARBA" id="ARBA00005988"/>
    </source>
</evidence>
<evidence type="ECO:0000256" key="5">
    <source>
        <dbReference type="ARBA" id="ARBA00022801"/>
    </source>
</evidence>
<evidence type="ECO:0000256" key="9">
    <source>
        <dbReference type="SAM" id="SignalP"/>
    </source>
</evidence>
<reference evidence="11 12" key="1">
    <citation type="submission" date="2019-11" db="EMBL/GenBank/DDBJ databases">
        <title>Genome sequences of 17 halophilic strains isolated from different environments.</title>
        <authorList>
            <person name="Furrow R.E."/>
        </authorList>
    </citation>
    <scope>NUCLEOTIDE SEQUENCE [LARGE SCALE GENOMIC DNA]</scope>
    <source>
        <strain evidence="11 12">22514_16_FS</strain>
    </source>
</reference>
<dbReference type="Pfam" id="PF13205">
    <property type="entry name" value="Big_5"/>
    <property type="match status" value="1"/>
</dbReference>
<feature type="signal peptide" evidence="9">
    <location>
        <begin position="1"/>
        <end position="25"/>
    </location>
</feature>
<evidence type="ECO:0000256" key="8">
    <source>
        <dbReference type="PROSITE-ProRule" id="PRU01379"/>
    </source>
</evidence>
<dbReference type="RefSeq" id="WP_160910151.1">
    <property type="nucleotide sequence ID" value="NZ_WMEQ01000019.1"/>
</dbReference>
<comment type="similarity">
    <text evidence="2 8">Belongs to the peptidase M14 family.</text>
</comment>
<keyword evidence="6" id="KW-0862">Zinc</keyword>
<dbReference type="PANTHER" id="PTHR11705:SF143">
    <property type="entry name" value="SLL0236 PROTEIN"/>
    <property type="match status" value="1"/>
</dbReference>
<evidence type="ECO:0000256" key="3">
    <source>
        <dbReference type="ARBA" id="ARBA00022670"/>
    </source>
</evidence>
<keyword evidence="4 9" id="KW-0732">Signal</keyword>
<dbReference type="Gene3D" id="2.60.40.1220">
    <property type="match status" value="1"/>
</dbReference>
<keyword evidence="5" id="KW-0378">Hydrolase</keyword>
<dbReference type="Pfam" id="PF00246">
    <property type="entry name" value="Peptidase_M14"/>
    <property type="match status" value="1"/>
</dbReference>
<dbReference type="EMBL" id="WMEQ01000019">
    <property type="protein sequence ID" value="MYL35624.1"/>
    <property type="molecule type" value="Genomic_DNA"/>
</dbReference>
<dbReference type="PANTHER" id="PTHR11705">
    <property type="entry name" value="PROTEASE FAMILY M14 CARBOXYPEPTIDASE A,B"/>
    <property type="match status" value="1"/>
</dbReference>
<gene>
    <name evidence="11" type="ORF">GLW05_18765</name>
</gene>